<evidence type="ECO:0000259" key="2">
    <source>
        <dbReference type="Pfam" id="PF14613"/>
    </source>
</evidence>
<organism evidence="3 4">
    <name type="scientific">Ceraceosorus guamensis</name>
    <dbReference type="NCBI Taxonomy" id="1522189"/>
    <lineage>
        <taxon>Eukaryota</taxon>
        <taxon>Fungi</taxon>
        <taxon>Dikarya</taxon>
        <taxon>Basidiomycota</taxon>
        <taxon>Ustilaginomycotina</taxon>
        <taxon>Exobasidiomycetes</taxon>
        <taxon>Ceraceosorales</taxon>
        <taxon>Ceraceosoraceae</taxon>
        <taxon>Ceraceosorus</taxon>
    </lineage>
</organism>
<feature type="region of interest" description="Disordered" evidence="1">
    <location>
        <begin position="116"/>
        <end position="195"/>
    </location>
</feature>
<gene>
    <name evidence="3" type="ORF">IE81DRAFT_233902</name>
</gene>
<dbReference type="Pfam" id="PF14613">
    <property type="entry name" value="HAM1_C"/>
    <property type="match status" value="1"/>
</dbReference>
<evidence type="ECO:0000256" key="1">
    <source>
        <dbReference type="SAM" id="MobiDB-lite"/>
    </source>
</evidence>
<feature type="region of interest" description="Disordered" evidence="1">
    <location>
        <begin position="291"/>
        <end position="327"/>
    </location>
</feature>
<feature type="domain" description="HAM1-like C-terminal" evidence="2">
    <location>
        <begin position="25"/>
        <end position="121"/>
    </location>
</feature>
<proteinExistence type="predicted"/>
<dbReference type="OrthoDB" id="5407957at2759"/>
<dbReference type="RefSeq" id="XP_025367466.1">
    <property type="nucleotide sequence ID" value="XM_025511156.1"/>
</dbReference>
<name>A0A316VRS6_9BASI</name>
<dbReference type="AlphaFoldDB" id="A0A316VRS6"/>
<reference evidence="3 4" key="1">
    <citation type="journal article" date="2018" name="Mol. Biol. Evol.">
        <title>Broad Genomic Sampling Reveals a Smut Pathogenic Ancestry of the Fungal Clade Ustilaginomycotina.</title>
        <authorList>
            <person name="Kijpornyongpan T."/>
            <person name="Mondo S.J."/>
            <person name="Barry K."/>
            <person name="Sandor L."/>
            <person name="Lee J."/>
            <person name="Lipzen A."/>
            <person name="Pangilinan J."/>
            <person name="LaButti K."/>
            <person name="Hainaut M."/>
            <person name="Henrissat B."/>
            <person name="Grigoriev I.V."/>
            <person name="Spatafora J.W."/>
            <person name="Aime M.C."/>
        </authorList>
    </citation>
    <scope>NUCLEOTIDE SEQUENCE [LARGE SCALE GENOMIC DNA]</scope>
    <source>
        <strain evidence="3 4">MCA 4658</strain>
    </source>
</reference>
<feature type="compositionally biased region" description="Basic and acidic residues" evidence="1">
    <location>
        <begin position="291"/>
        <end position="309"/>
    </location>
</feature>
<sequence>MEKAQELVDDGQRTHFFNVRNVAVDAGAFDFELRKSHHWILNSFFLRPLARPIVRLVLQRVVAALIEDTFERADKQAWDLHVRATRLARSREGTSSEGKAEWMDYVRVLMDNKAGKSRARRRLERKRRELMQRRQEREKDRQRREEEELARRSEQQERREIEGGQRTENRQTRQLRKGQTMRVTPTKHAARSSSSFRLDSQALIKSDTSGSYALSVGLAPRLLAPHKRGPSTKRTDLRDDLVQQNWKSLGQRPVEQAREGWEEAAEETDLLLPFRTAQEQVDNVRGMAKEVKRGNERIRREERQIDARQESSAPTASKGWKTDLFDL</sequence>
<dbReference type="EMBL" id="KZ819422">
    <property type="protein sequence ID" value="PWN40306.1"/>
    <property type="molecule type" value="Genomic_DNA"/>
</dbReference>
<dbReference type="InParanoid" id="A0A316VRS6"/>
<feature type="compositionally biased region" description="Basic residues" evidence="1">
    <location>
        <begin position="116"/>
        <end position="125"/>
    </location>
</feature>
<keyword evidence="4" id="KW-1185">Reference proteome</keyword>
<feature type="compositionally biased region" description="Basic and acidic residues" evidence="1">
    <location>
        <begin position="126"/>
        <end position="171"/>
    </location>
</feature>
<dbReference type="PANTHER" id="PTHR31138:SF1">
    <property type="entry name" value="PDZ DOMAIN-CONTAINING PROTEIN"/>
    <property type="match status" value="1"/>
</dbReference>
<dbReference type="STRING" id="1522189.A0A316VRS6"/>
<dbReference type="GeneID" id="37033026"/>
<dbReference type="PANTHER" id="PTHR31138">
    <property type="entry name" value="CHROMOSOME 19, WHOLE GENOME SHOTGUN SEQUENCE"/>
    <property type="match status" value="1"/>
</dbReference>
<dbReference type="InterPro" id="IPR027842">
    <property type="entry name" value="HAM1-like_C"/>
</dbReference>
<accession>A0A316VRS6</accession>
<evidence type="ECO:0000313" key="3">
    <source>
        <dbReference type="EMBL" id="PWN40306.1"/>
    </source>
</evidence>
<dbReference type="Proteomes" id="UP000245783">
    <property type="component" value="Unassembled WGS sequence"/>
</dbReference>
<evidence type="ECO:0000313" key="4">
    <source>
        <dbReference type="Proteomes" id="UP000245783"/>
    </source>
</evidence>
<protein>
    <recommendedName>
        <fullName evidence="2">HAM1-like C-terminal domain-containing protein</fullName>
    </recommendedName>
</protein>